<evidence type="ECO:0000313" key="1">
    <source>
        <dbReference type="EnsemblMetazoa" id="ACHR000681-PA"/>
    </source>
</evidence>
<organism evidence="1 2">
    <name type="scientific">Anopheles christyi</name>
    <dbReference type="NCBI Taxonomy" id="43041"/>
    <lineage>
        <taxon>Eukaryota</taxon>
        <taxon>Metazoa</taxon>
        <taxon>Ecdysozoa</taxon>
        <taxon>Arthropoda</taxon>
        <taxon>Hexapoda</taxon>
        <taxon>Insecta</taxon>
        <taxon>Pterygota</taxon>
        <taxon>Neoptera</taxon>
        <taxon>Endopterygota</taxon>
        <taxon>Diptera</taxon>
        <taxon>Nematocera</taxon>
        <taxon>Culicoidea</taxon>
        <taxon>Culicidae</taxon>
        <taxon>Anophelinae</taxon>
        <taxon>Anopheles</taxon>
    </lineage>
</organism>
<dbReference type="Proteomes" id="UP000075881">
    <property type="component" value="Unassembled WGS sequence"/>
</dbReference>
<accession>A0A182JQ97</accession>
<protein>
    <submittedName>
        <fullName evidence="1">Uncharacterized protein</fullName>
    </submittedName>
</protein>
<reference evidence="1" key="2">
    <citation type="submission" date="2020-05" db="UniProtKB">
        <authorList>
            <consortium name="EnsemblMetazoa"/>
        </authorList>
    </citation>
    <scope>IDENTIFICATION</scope>
    <source>
        <strain evidence="1">ACHKN1017</strain>
    </source>
</reference>
<dbReference type="VEuPathDB" id="VectorBase:ACHR000681"/>
<name>A0A182JQ97_9DIPT</name>
<proteinExistence type="predicted"/>
<reference evidence="2" key="1">
    <citation type="submission" date="2013-03" db="EMBL/GenBank/DDBJ databases">
        <title>The Genome Sequence of Anopheles christyi ACHKN1017.</title>
        <authorList>
            <consortium name="The Broad Institute Genomics Platform"/>
            <person name="Neafsey D.E."/>
            <person name="Besansky N."/>
            <person name="Walker B."/>
            <person name="Young S.K."/>
            <person name="Zeng Q."/>
            <person name="Gargeya S."/>
            <person name="Fitzgerald M."/>
            <person name="Haas B."/>
            <person name="Abouelleil A."/>
            <person name="Allen A.W."/>
            <person name="Alvarado L."/>
            <person name="Arachchi H.M."/>
            <person name="Berlin A.M."/>
            <person name="Chapman S.B."/>
            <person name="Gainer-Dewar J."/>
            <person name="Goldberg J."/>
            <person name="Griggs A."/>
            <person name="Gujja S."/>
            <person name="Hansen M."/>
            <person name="Howarth C."/>
            <person name="Imamovic A."/>
            <person name="Ireland A."/>
            <person name="Larimer J."/>
            <person name="McCowan C."/>
            <person name="Murphy C."/>
            <person name="Pearson M."/>
            <person name="Poon T.W."/>
            <person name="Priest M."/>
            <person name="Roberts A."/>
            <person name="Saif S."/>
            <person name="Shea T."/>
            <person name="Sisk P."/>
            <person name="Sykes S."/>
            <person name="Wortman J."/>
            <person name="Nusbaum C."/>
            <person name="Birren B."/>
        </authorList>
    </citation>
    <scope>NUCLEOTIDE SEQUENCE [LARGE SCALE GENOMIC DNA]</scope>
    <source>
        <strain evidence="2">ACHKN1017</strain>
    </source>
</reference>
<evidence type="ECO:0000313" key="2">
    <source>
        <dbReference type="Proteomes" id="UP000075881"/>
    </source>
</evidence>
<dbReference type="AlphaFoldDB" id="A0A182JQ97"/>
<sequence>MHGDRKEYYGMRKIRVSSRPANESNTECFQTPNHHKRTLAKPRSIAFQRIHTISSVDRS</sequence>
<keyword evidence="2" id="KW-1185">Reference proteome</keyword>
<dbReference type="EnsemblMetazoa" id="ACHR000681-RA">
    <property type="protein sequence ID" value="ACHR000681-PA"/>
    <property type="gene ID" value="ACHR000681"/>
</dbReference>